<evidence type="ECO:0000256" key="5">
    <source>
        <dbReference type="ARBA" id="ARBA00022833"/>
    </source>
</evidence>
<dbReference type="GO" id="GO:0030091">
    <property type="term" value="P:protein repair"/>
    <property type="evidence" value="ECO:0007669"/>
    <property type="project" value="InterPro"/>
</dbReference>
<dbReference type="InterPro" id="IPR028427">
    <property type="entry name" value="Met_Sox_Rdtase_MsrB"/>
</dbReference>
<dbReference type="PANTHER" id="PTHR10173:SF52">
    <property type="entry name" value="METHIONINE-R-SULFOXIDE REDUCTASE B1"/>
    <property type="match status" value="1"/>
</dbReference>
<dbReference type="InterPro" id="IPR011057">
    <property type="entry name" value="Mss4-like_sf"/>
</dbReference>
<dbReference type="AlphaFoldDB" id="A0A1G5W0E2"/>
<keyword evidence="5" id="KW-0862">Zinc</keyword>
<dbReference type="PANTHER" id="PTHR10173">
    <property type="entry name" value="METHIONINE SULFOXIDE REDUCTASE"/>
    <property type="match status" value="1"/>
</dbReference>
<keyword evidence="10" id="KW-1185">Reference proteome</keyword>
<comment type="cofactor">
    <cofactor evidence="1">
        <name>Zn(2+)</name>
        <dbReference type="ChEBI" id="CHEBI:29105"/>
    </cofactor>
</comment>
<keyword evidence="6" id="KW-0560">Oxidoreductase</keyword>
<evidence type="ECO:0000256" key="1">
    <source>
        <dbReference type="ARBA" id="ARBA00001947"/>
    </source>
</evidence>
<dbReference type="Pfam" id="PF01641">
    <property type="entry name" value="SelR"/>
    <property type="match status" value="1"/>
</dbReference>
<sequence length="146" mass="16672">MGFIEKLGMKKKEPINFEIQKSESEWETLLDPQSFHVLREKGTERPFTGQYYLNKDTGIYECKACGNEIFHSSKKYDSGCGWPSFTDPIKSEAIVVNMDYSHFMIREEIVCGKCGGHLGHRFPDGPKDQGGIRYCINSLSMDFKKG</sequence>
<dbReference type="GO" id="GO:0046872">
    <property type="term" value="F:metal ion binding"/>
    <property type="evidence" value="ECO:0007669"/>
    <property type="project" value="UniProtKB-KW"/>
</dbReference>
<dbReference type="EMBL" id="FMXE01000005">
    <property type="protein sequence ID" value="SDA51156.1"/>
    <property type="molecule type" value="Genomic_DNA"/>
</dbReference>
<dbReference type="GO" id="GO:0005737">
    <property type="term" value="C:cytoplasm"/>
    <property type="evidence" value="ECO:0007669"/>
    <property type="project" value="TreeGrafter"/>
</dbReference>
<dbReference type="Gene3D" id="2.170.150.20">
    <property type="entry name" value="Peptide methionine sulfoxide reductase"/>
    <property type="match status" value="1"/>
</dbReference>
<organism evidence="9 10">
    <name type="scientific">Algoriphagus alkaliphilus</name>
    <dbReference type="NCBI Taxonomy" id="279824"/>
    <lineage>
        <taxon>Bacteria</taxon>
        <taxon>Pseudomonadati</taxon>
        <taxon>Bacteroidota</taxon>
        <taxon>Cytophagia</taxon>
        <taxon>Cytophagales</taxon>
        <taxon>Cyclobacteriaceae</taxon>
        <taxon>Algoriphagus</taxon>
    </lineage>
</organism>
<feature type="domain" description="MsrB" evidence="8">
    <location>
        <begin position="23"/>
        <end position="146"/>
    </location>
</feature>
<dbReference type="STRING" id="279824.SAMN03080617_00781"/>
<proteinExistence type="inferred from homology"/>
<evidence type="ECO:0000256" key="3">
    <source>
        <dbReference type="ARBA" id="ARBA00012499"/>
    </source>
</evidence>
<dbReference type="Proteomes" id="UP000198756">
    <property type="component" value="Unassembled WGS sequence"/>
</dbReference>
<evidence type="ECO:0000256" key="4">
    <source>
        <dbReference type="ARBA" id="ARBA00022723"/>
    </source>
</evidence>
<gene>
    <name evidence="9" type="ORF">SAMN03080617_00781</name>
</gene>
<protein>
    <recommendedName>
        <fullName evidence="3">peptide-methionine (R)-S-oxide reductase</fullName>
        <ecNumber evidence="3">1.8.4.12</ecNumber>
    </recommendedName>
</protein>
<dbReference type="GO" id="GO:0033743">
    <property type="term" value="F:peptide-methionine (R)-S-oxide reductase activity"/>
    <property type="evidence" value="ECO:0007669"/>
    <property type="project" value="UniProtKB-EC"/>
</dbReference>
<comment type="catalytic activity">
    <reaction evidence="7">
        <text>L-methionyl-[protein] + [thioredoxin]-disulfide + H2O = L-methionyl-(R)-S-oxide-[protein] + [thioredoxin]-dithiol</text>
        <dbReference type="Rhea" id="RHEA:24164"/>
        <dbReference type="Rhea" id="RHEA-COMP:10698"/>
        <dbReference type="Rhea" id="RHEA-COMP:10700"/>
        <dbReference type="Rhea" id="RHEA-COMP:12313"/>
        <dbReference type="Rhea" id="RHEA-COMP:12314"/>
        <dbReference type="ChEBI" id="CHEBI:15377"/>
        <dbReference type="ChEBI" id="CHEBI:16044"/>
        <dbReference type="ChEBI" id="CHEBI:29950"/>
        <dbReference type="ChEBI" id="CHEBI:45764"/>
        <dbReference type="ChEBI" id="CHEBI:50058"/>
        <dbReference type="EC" id="1.8.4.12"/>
    </reaction>
</comment>
<dbReference type="EC" id="1.8.4.12" evidence="3"/>
<name>A0A1G5W0E2_9BACT</name>
<evidence type="ECO:0000313" key="10">
    <source>
        <dbReference type="Proteomes" id="UP000198756"/>
    </source>
</evidence>
<evidence type="ECO:0000256" key="2">
    <source>
        <dbReference type="ARBA" id="ARBA00007174"/>
    </source>
</evidence>
<dbReference type="FunFam" id="2.170.150.20:FF:000001">
    <property type="entry name" value="Peptide methionine sulfoxide reductase MsrB"/>
    <property type="match status" value="1"/>
</dbReference>
<dbReference type="NCBIfam" id="TIGR00357">
    <property type="entry name" value="peptide-methionine (R)-S-oxide reductase MsrB"/>
    <property type="match status" value="1"/>
</dbReference>
<evidence type="ECO:0000256" key="6">
    <source>
        <dbReference type="ARBA" id="ARBA00023002"/>
    </source>
</evidence>
<comment type="similarity">
    <text evidence="2">Belongs to the MsrB Met sulfoxide reductase family.</text>
</comment>
<dbReference type="PROSITE" id="PS51790">
    <property type="entry name" value="MSRB"/>
    <property type="match status" value="1"/>
</dbReference>
<evidence type="ECO:0000256" key="7">
    <source>
        <dbReference type="ARBA" id="ARBA00048488"/>
    </source>
</evidence>
<dbReference type="SUPFAM" id="SSF51316">
    <property type="entry name" value="Mss4-like"/>
    <property type="match status" value="1"/>
</dbReference>
<dbReference type="InterPro" id="IPR002579">
    <property type="entry name" value="Met_Sox_Rdtase_MsrB_dom"/>
</dbReference>
<keyword evidence="4" id="KW-0479">Metal-binding</keyword>
<reference evidence="10" key="1">
    <citation type="submission" date="2016-10" db="EMBL/GenBank/DDBJ databases">
        <authorList>
            <person name="Varghese N."/>
            <person name="Submissions S."/>
        </authorList>
    </citation>
    <scope>NUCLEOTIDE SEQUENCE [LARGE SCALE GENOMIC DNA]</scope>
    <source>
        <strain evidence="10">DSM 22703</strain>
    </source>
</reference>
<evidence type="ECO:0000259" key="8">
    <source>
        <dbReference type="PROSITE" id="PS51790"/>
    </source>
</evidence>
<dbReference type="GO" id="GO:0006979">
    <property type="term" value="P:response to oxidative stress"/>
    <property type="evidence" value="ECO:0007669"/>
    <property type="project" value="InterPro"/>
</dbReference>
<evidence type="ECO:0000313" key="9">
    <source>
        <dbReference type="EMBL" id="SDA51156.1"/>
    </source>
</evidence>
<accession>A0A1G5W0E2</accession>